<evidence type="ECO:0000313" key="2">
    <source>
        <dbReference type="EMBL" id="KAF4715667.1"/>
    </source>
</evidence>
<evidence type="ECO:0000313" key="4">
    <source>
        <dbReference type="Proteomes" id="UP000553632"/>
    </source>
</evidence>
<proteinExistence type="predicted"/>
<evidence type="ECO:0000313" key="5">
    <source>
        <dbReference type="Proteomes" id="UP000574390"/>
    </source>
</evidence>
<comment type="caution">
    <text evidence="3">The sequence shown here is derived from an EMBL/GenBank/DDBJ whole genome shotgun (WGS) entry which is preliminary data.</text>
</comment>
<dbReference type="EMBL" id="JABANO010028148">
    <property type="protein sequence ID" value="KAF4715667.1"/>
    <property type="molecule type" value="Genomic_DNA"/>
</dbReference>
<dbReference type="EMBL" id="JABANM010016448">
    <property type="protein sequence ID" value="KAF4729401.1"/>
    <property type="molecule type" value="Genomic_DNA"/>
</dbReference>
<protein>
    <submittedName>
        <fullName evidence="3">Uncharacterized protein</fullName>
    </submittedName>
</protein>
<dbReference type="AlphaFoldDB" id="A0A7J6S9H7"/>
<feature type="region of interest" description="Disordered" evidence="1">
    <location>
        <begin position="187"/>
        <end position="206"/>
    </location>
</feature>
<name>A0A7J6S9H7_PEROL</name>
<dbReference type="Proteomes" id="UP000574390">
    <property type="component" value="Unassembled WGS sequence"/>
</dbReference>
<feature type="region of interest" description="Disordered" evidence="1">
    <location>
        <begin position="126"/>
        <end position="177"/>
    </location>
</feature>
<evidence type="ECO:0000256" key="1">
    <source>
        <dbReference type="SAM" id="MobiDB-lite"/>
    </source>
</evidence>
<gene>
    <name evidence="3" type="ORF">FOZ62_007285</name>
    <name evidence="2" type="ORF">FOZ63_032721</name>
</gene>
<keyword evidence="4" id="KW-1185">Reference proteome</keyword>
<organism evidence="3 5">
    <name type="scientific">Perkinsus olseni</name>
    <name type="common">Perkinsus atlanticus</name>
    <dbReference type="NCBI Taxonomy" id="32597"/>
    <lineage>
        <taxon>Eukaryota</taxon>
        <taxon>Sar</taxon>
        <taxon>Alveolata</taxon>
        <taxon>Perkinsozoa</taxon>
        <taxon>Perkinsea</taxon>
        <taxon>Perkinsida</taxon>
        <taxon>Perkinsidae</taxon>
        <taxon>Perkinsus</taxon>
    </lineage>
</organism>
<feature type="non-terminal residue" evidence="3">
    <location>
        <position position="1"/>
    </location>
</feature>
<dbReference type="Proteomes" id="UP000553632">
    <property type="component" value="Unassembled WGS sequence"/>
</dbReference>
<evidence type="ECO:0000313" key="3">
    <source>
        <dbReference type="EMBL" id="KAF4729401.1"/>
    </source>
</evidence>
<sequence>CRCNVTLASPWEIRQHLRTNSHRERAAVGYTVDERPPLIELEADISLKEYDDDDDVKAEAFDGKAEAFDGKAVVKTEVCDHDDDADENMPEIDNMHDMTEVHHVPTRVKDVPDADKEIEEVWGVDEDVSLSNAADGGEGGEGNDSTAITAGGEEGASEGLLSPPGGMDRQPTADEFEKMVSSIINGEELSLSSSSAYQPAVIGMKG</sequence>
<reference evidence="4 5" key="1">
    <citation type="submission" date="2020-04" db="EMBL/GenBank/DDBJ databases">
        <title>Perkinsus olseni comparative genomics.</title>
        <authorList>
            <person name="Bogema D.R."/>
        </authorList>
    </citation>
    <scope>NUCLEOTIDE SEQUENCE [LARGE SCALE GENOMIC DNA]</scope>
    <source>
        <strain evidence="3">ATCC PRA-205</strain>
        <strain evidence="2 4">ATCC PRA-207</strain>
    </source>
</reference>
<accession>A0A7J6S9H7</accession>